<comment type="caution">
    <text evidence="1">The sequence shown here is derived from an EMBL/GenBank/DDBJ whole genome shotgun (WGS) entry which is preliminary data.</text>
</comment>
<name>A0A3D8YFD1_9BACT</name>
<dbReference type="SUPFAM" id="SSF53335">
    <property type="entry name" value="S-adenosyl-L-methionine-dependent methyltransferases"/>
    <property type="match status" value="1"/>
</dbReference>
<dbReference type="GO" id="GO:0032259">
    <property type="term" value="P:methylation"/>
    <property type="evidence" value="ECO:0007669"/>
    <property type="project" value="UniProtKB-KW"/>
</dbReference>
<reference evidence="1 2" key="1">
    <citation type="submission" date="2018-07" db="EMBL/GenBank/DDBJ databases">
        <title>Dyadobacter roseus sp. nov., isolated from rose rhizosphere soil.</title>
        <authorList>
            <person name="Chen L."/>
        </authorList>
    </citation>
    <scope>NUCLEOTIDE SEQUENCE [LARGE SCALE GENOMIC DNA]</scope>
    <source>
        <strain evidence="1 2">RS19</strain>
    </source>
</reference>
<proteinExistence type="predicted"/>
<keyword evidence="1" id="KW-0489">Methyltransferase</keyword>
<dbReference type="InterPro" id="IPR029063">
    <property type="entry name" value="SAM-dependent_MTases_sf"/>
</dbReference>
<dbReference type="EMBL" id="QNUL01000003">
    <property type="protein sequence ID" value="REA63306.1"/>
    <property type="molecule type" value="Genomic_DNA"/>
</dbReference>
<organism evidence="1 2">
    <name type="scientific">Dyadobacter luteus</name>
    <dbReference type="NCBI Taxonomy" id="2259619"/>
    <lineage>
        <taxon>Bacteria</taxon>
        <taxon>Pseudomonadati</taxon>
        <taxon>Bacteroidota</taxon>
        <taxon>Cytophagia</taxon>
        <taxon>Cytophagales</taxon>
        <taxon>Spirosomataceae</taxon>
        <taxon>Dyadobacter</taxon>
    </lineage>
</organism>
<dbReference type="InterPro" id="IPR027612">
    <property type="entry name" value="Put_MTase_LIC12133"/>
</dbReference>
<dbReference type="OrthoDB" id="118271at2"/>
<evidence type="ECO:0000313" key="1">
    <source>
        <dbReference type="EMBL" id="REA63306.1"/>
    </source>
</evidence>
<keyword evidence="2" id="KW-1185">Reference proteome</keyword>
<protein>
    <submittedName>
        <fullName evidence="1">Methyltransferase, TIGR04325 family</fullName>
    </submittedName>
</protein>
<dbReference type="NCBIfam" id="TIGR04325">
    <property type="entry name" value="MTase_LIC12133"/>
    <property type="match status" value="1"/>
</dbReference>
<sequence length="261" mass="30080">MFGFKKERKNKFGWFGDYKNWDELKALTGGYEEQSILDITKHALLKVRNGEAVYERDSVLFDKKLYPYSVITALLYAAAECGGSLNVIDFGGSLGSTYYQVRDLIPPSVSINWSVIEQNAYIKCGQEHFQDETLQFHFTIAESLKAKKADILLLSSVVQYLPDPHAFLKEIQDYGFKFIIIDRTAFVKGERADRLTLQIVPPHIYTAQYPAWFFNEKNFVAHFKHYQIKTEFESSVPGEEEMEIDGSKQGYDKGFFLIRKS</sequence>
<dbReference type="AlphaFoldDB" id="A0A3D8YFD1"/>
<keyword evidence="1" id="KW-0808">Transferase</keyword>
<accession>A0A3D8YFD1</accession>
<evidence type="ECO:0000313" key="2">
    <source>
        <dbReference type="Proteomes" id="UP000256373"/>
    </source>
</evidence>
<dbReference type="Proteomes" id="UP000256373">
    <property type="component" value="Unassembled WGS sequence"/>
</dbReference>
<gene>
    <name evidence="1" type="ORF">DSL64_05330</name>
</gene>
<dbReference type="GO" id="GO:0008168">
    <property type="term" value="F:methyltransferase activity"/>
    <property type="evidence" value="ECO:0007669"/>
    <property type="project" value="UniProtKB-KW"/>
</dbReference>